<keyword evidence="1" id="KW-0812">Transmembrane</keyword>
<dbReference type="AlphaFoldDB" id="F3L4W8"/>
<evidence type="ECO:0000313" key="3">
    <source>
        <dbReference type="Proteomes" id="UP000005615"/>
    </source>
</evidence>
<dbReference type="Proteomes" id="UP000005615">
    <property type="component" value="Unassembled WGS sequence"/>
</dbReference>
<protein>
    <submittedName>
        <fullName evidence="2">Uncharacterized protein</fullName>
    </submittedName>
</protein>
<accession>F3L4W8</accession>
<keyword evidence="1" id="KW-1133">Transmembrane helix</keyword>
<keyword evidence="1" id="KW-0472">Membrane</keyword>
<gene>
    <name evidence="2" type="ORF">IMCC3088_2746</name>
</gene>
<feature type="transmembrane region" description="Helical" evidence="1">
    <location>
        <begin position="13"/>
        <end position="33"/>
    </location>
</feature>
<name>F3L4W8_9GAMM</name>
<reference evidence="2 3" key="1">
    <citation type="journal article" date="2011" name="J. Bacteriol.">
        <title>Genome sequence of strain IMCC3088, a proteorhodopsin-containing marine bacterium belonging to the OM60/NOR5 clade.</title>
        <authorList>
            <person name="Jang Y."/>
            <person name="Oh H.M."/>
            <person name="Kang I."/>
            <person name="Lee K."/>
            <person name="Yang S.J."/>
            <person name="Cho J.C."/>
        </authorList>
    </citation>
    <scope>NUCLEOTIDE SEQUENCE [LARGE SCALE GENOMIC DNA]</scope>
    <source>
        <strain evidence="2 3">IMCC3088</strain>
    </source>
</reference>
<keyword evidence="3" id="KW-1185">Reference proteome</keyword>
<proteinExistence type="predicted"/>
<comment type="caution">
    <text evidence="2">The sequence shown here is derived from an EMBL/GenBank/DDBJ whole genome shotgun (WGS) entry which is preliminary data.</text>
</comment>
<sequence length="43" mass="4803">MLVRLQTSAVTDIAFSPIHLLIALEFVCFLKFFKKANSAFSAI</sequence>
<organism evidence="2 3">
    <name type="scientific">Aequoribacter fuscus</name>
    <dbReference type="NCBI Taxonomy" id="2518989"/>
    <lineage>
        <taxon>Bacteria</taxon>
        <taxon>Pseudomonadati</taxon>
        <taxon>Pseudomonadota</taxon>
        <taxon>Gammaproteobacteria</taxon>
        <taxon>Cellvibrionales</taxon>
        <taxon>Halieaceae</taxon>
        <taxon>Aequoribacter</taxon>
    </lineage>
</organism>
<evidence type="ECO:0000256" key="1">
    <source>
        <dbReference type="SAM" id="Phobius"/>
    </source>
</evidence>
<dbReference type="STRING" id="2518989.IMCC3088_2746"/>
<dbReference type="EMBL" id="AEIG01000092">
    <property type="protein sequence ID" value="EGG28609.1"/>
    <property type="molecule type" value="Genomic_DNA"/>
</dbReference>
<evidence type="ECO:0000313" key="2">
    <source>
        <dbReference type="EMBL" id="EGG28609.1"/>
    </source>
</evidence>